<accession>A0A844AF14</accession>
<comment type="caution">
    <text evidence="2">The sequence shown here is derived from an EMBL/GenBank/DDBJ whole genome shotgun (WGS) entry which is preliminary data.</text>
</comment>
<gene>
    <name evidence="2" type="ORF">GHK48_27010</name>
</gene>
<dbReference type="Proteomes" id="UP000466694">
    <property type="component" value="Unassembled WGS sequence"/>
</dbReference>
<dbReference type="AlphaFoldDB" id="A0A844AF14"/>
<feature type="signal peptide" evidence="1">
    <location>
        <begin position="1"/>
        <end position="20"/>
    </location>
</feature>
<evidence type="ECO:0000256" key="1">
    <source>
        <dbReference type="SAM" id="SignalP"/>
    </source>
</evidence>
<dbReference type="RefSeq" id="WP_153451951.1">
    <property type="nucleotide sequence ID" value="NZ_BSPA01000051.1"/>
</dbReference>
<sequence length="63" mass="6715">MALKLQLLALPLPPVSVALAILDRSAHGVLATTFVLLHVEADQRLSATFVHDSENVSELPLDG</sequence>
<keyword evidence="1" id="KW-0732">Signal</keyword>
<proteinExistence type="predicted"/>
<dbReference type="EMBL" id="WISZ01000197">
    <property type="protein sequence ID" value="MQX11794.1"/>
    <property type="molecule type" value="Genomic_DNA"/>
</dbReference>
<reference evidence="2 3" key="1">
    <citation type="journal article" date="2013" name="Genome Biol.">
        <title>Comparative genomics of the core and accessory genomes of 48 Sinorhizobium strains comprising five genospecies.</title>
        <authorList>
            <person name="Sugawara M."/>
            <person name="Epstein B."/>
            <person name="Badgley B.D."/>
            <person name="Unno T."/>
            <person name="Xu L."/>
            <person name="Reese J."/>
            <person name="Gyaneshwar P."/>
            <person name="Denny R."/>
            <person name="Mudge J."/>
            <person name="Bharti A.K."/>
            <person name="Farmer A.D."/>
            <person name="May G.D."/>
            <person name="Woodward J.E."/>
            <person name="Medigue C."/>
            <person name="Vallenet D."/>
            <person name="Lajus A."/>
            <person name="Rouy Z."/>
            <person name="Martinez-Vaz B."/>
            <person name="Tiffin P."/>
            <person name="Young N.D."/>
            <person name="Sadowsky M.J."/>
        </authorList>
    </citation>
    <scope>NUCLEOTIDE SEQUENCE [LARGE SCALE GENOMIC DNA]</scope>
    <source>
        <strain evidence="2 3">USDA205</strain>
    </source>
</reference>
<evidence type="ECO:0000313" key="3">
    <source>
        <dbReference type="Proteomes" id="UP000466694"/>
    </source>
</evidence>
<evidence type="ECO:0000313" key="2">
    <source>
        <dbReference type="EMBL" id="MQX11794.1"/>
    </source>
</evidence>
<protein>
    <recommendedName>
        <fullName evidence="4">Secreted protein</fullName>
    </recommendedName>
</protein>
<organism evidence="2 3">
    <name type="scientific">Rhizobium fredii</name>
    <name type="common">Sinorhizobium fredii</name>
    <dbReference type="NCBI Taxonomy" id="380"/>
    <lineage>
        <taxon>Bacteria</taxon>
        <taxon>Pseudomonadati</taxon>
        <taxon>Pseudomonadota</taxon>
        <taxon>Alphaproteobacteria</taxon>
        <taxon>Hyphomicrobiales</taxon>
        <taxon>Rhizobiaceae</taxon>
        <taxon>Sinorhizobium/Ensifer group</taxon>
        <taxon>Sinorhizobium</taxon>
    </lineage>
</organism>
<name>A0A844AF14_RHIFR</name>
<feature type="chain" id="PRO_5032420616" description="Secreted protein" evidence="1">
    <location>
        <begin position="21"/>
        <end position="63"/>
    </location>
</feature>
<evidence type="ECO:0008006" key="4">
    <source>
        <dbReference type="Google" id="ProtNLM"/>
    </source>
</evidence>